<evidence type="ECO:0000256" key="3">
    <source>
        <dbReference type="ARBA" id="ARBA00023136"/>
    </source>
</evidence>
<feature type="chain" id="PRO_5016829650" description="Outer membrane protein beta-barrel domain-containing protein" evidence="6">
    <location>
        <begin position="22"/>
        <end position="212"/>
    </location>
</feature>
<dbReference type="GO" id="GO:0009279">
    <property type="term" value="C:cell outer membrane"/>
    <property type="evidence" value="ECO:0007669"/>
    <property type="project" value="UniProtKB-SubCell"/>
</dbReference>
<evidence type="ECO:0000256" key="1">
    <source>
        <dbReference type="ARBA" id="ARBA00004442"/>
    </source>
</evidence>
<dbReference type="InterPro" id="IPR011250">
    <property type="entry name" value="OMP/PagP_B-barrel"/>
</dbReference>
<dbReference type="Gene3D" id="2.40.160.20">
    <property type="match status" value="1"/>
</dbReference>
<dbReference type="Pfam" id="PF13505">
    <property type="entry name" value="OMP_b-brl"/>
    <property type="match status" value="1"/>
</dbReference>
<evidence type="ECO:0000256" key="5">
    <source>
        <dbReference type="ARBA" id="ARBA00038306"/>
    </source>
</evidence>
<keyword evidence="9" id="KW-1185">Reference proteome</keyword>
<keyword evidence="4" id="KW-0998">Cell outer membrane</keyword>
<evidence type="ECO:0000313" key="9">
    <source>
        <dbReference type="Proteomes" id="UP000254764"/>
    </source>
</evidence>
<dbReference type="InterPro" id="IPR051692">
    <property type="entry name" value="OMP-like"/>
</dbReference>
<gene>
    <name evidence="8" type="ORF">RHIZ70_2814</name>
</gene>
<dbReference type="PANTHER" id="PTHR34001">
    <property type="entry name" value="BLL7405 PROTEIN"/>
    <property type="match status" value="1"/>
</dbReference>
<reference evidence="9" key="1">
    <citation type="submission" date="2018-07" db="EMBL/GenBank/DDBJ databases">
        <authorList>
            <person name="Peiro R."/>
            <person name="Begona"/>
            <person name="Cbmso G."/>
            <person name="Lopez M."/>
            <person name="Gonzalez S."/>
        </authorList>
    </citation>
    <scope>NUCLEOTIDE SEQUENCE [LARGE SCALE GENOMIC DNA]</scope>
</reference>
<dbReference type="Proteomes" id="UP000254764">
    <property type="component" value="Unassembled WGS sequence"/>
</dbReference>
<dbReference type="AlphaFoldDB" id="A0A376AH43"/>
<dbReference type="InterPro" id="IPR027385">
    <property type="entry name" value="Beta-barrel_OMP"/>
</dbReference>
<name>A0A376AH43_9HYPH</name>
<accession>A0A376AH43</accession>
<comment type="similarity">
    <text evidence="5">Belongs to the Omp25/RopB family.</text>
</comment>
<keyword evidence="3" id="KW-0472">Membrane</keyword>
<comment type="subcellular location">
    <subcellularLocation>
        <location evidence="1">Cell outer membrane</location>
    </subcellularLocation>
</comment>
<dbReference type="STRING" id="1336235.GCA_000518785_02377"/>
<evidence type="ECO:0000259" key="7">
    <source>
        <dbReference type="Pfam" id="PF13505"/>
    </source>
</evidence>
<evidence type="ECO:0000256" key="6">
    <source>
        <dbReference type="SAM" id="SignalP"/>
    </source>
</evidence>
<protein>
    <recommendedName>
        <fullName evidence="7">Outer membrane protein beta-barrel domain-containing protein</fullName>
    </recommendedName>
</protein>
<sequence length="212" mass="22673">MMKKLGWSALALVISSTPVLSADAVIEAPAVPPEVVETTPVFSWAGGYIGLHGGYGWGEGDFYDGVTSASDDFDGGRFGGFVGYNWGFGSGAIVGLEADLNYDWNENSYGAVDVGTGLNGSVRGRVGYAMDRVLLYAAGGWTATDFSVEGGGLDESEMLNGWTLGAGFDYAVTDRIFTRLEYRYNDYFEKDILGVDTDFNQHVVNVGLGVKF</sequence>
<evidence type="ECO:0000256" key="2">
    <source>
        <dbReference type="ARBA" id="ARBA00022729"/>
    </source>
</evidence>
<dbReference type="RefSeq" id="WP_419178278.1">
    <property type="nucleotide sequence ID" value="NZ_UEYP01000003.1"/>
</dbReference>
<dbReference type="EMBL" id="UEYP01000003">
    <property type="protein sequence ID" value="SSC67106.1"/>
    <property type="molecule type" value="Genomic_DNA"/>
</dbReference>
<keyword evidence="2 6" id="KW-0732">Signal</keyword>
<feature type="domain" description="Outer membrane protein beta-barrel" evidence="7">
    <location>
        <begin position="43"/>
        <end position="212"/>
    </location>
</feature>
<dbReference type="SUPFAM" id="SSF56925">
    <property type="entry name" value="OMPA-like"/>
    <property type="match status" value="1"/>
</dbReference>
<dbReference type="PANTHER" id="PTHR34001:SF3">
    <property type="entry name" value="BLL7405 PROTEIN"/>
    <property type="match status" value="1"/>
</dbReference>
<evidence type="ECO:0000313" key="8">
    <source>
        <dbReference type="EMBL" id="SSC67106.1"/>
    </source>
</evidence>
<proteinExistence type="inferred from homology"/>
<feature type="signal peptide" evidence="6">
    <location>
        <begin position="1"/>
        <end position="21"/>
    </location>
</feature>
<evidence type="ECO:0000256" key="4">
    <source>
        <dbReference type="ARBA" id="ARBA00023237"/>
    </source>
</evidence>
<organism evidence="8 9">
    <name type="scientific">Ciceribacter selenitireducens ATCC BAA-1503</name>
    <dbReference type="NCBI Taxonomy" id="1336235"/>
    <lineage>
        <taxon>Bacteria</taxon>
        <taxon>Pseudomonadati</taxon>
        <taxon>Pseudomonadota</taxon>
        <taxon>Alphaproteobacteria</taxon>
        <taxon>Hyphomicrobiales</taxon>
        <taxon>Rhizobiaceae</taxon>
        <taxon>Ciceribacter</taxon>
    </lineage>
</organism>